<evidence type="ECO:0000256" key="10">
    <source>
        <dbReference type="RuleBase" id="RU003835"/>
    </source>
</evidence>
<dbReference type="PIRSF" id="PIRSF000722">
    <property type="entry name" value="Acetate_prop_kin"/>
    <property type="match status" value="1"/>
</dbReference>
<comment type="cofactor">
    <cofactor evidence="9">
        <name>Mg(2+)</name>
        <dbReference type="ChEBI" id="CHEBI:18420"/>
    </cofactor>
    <cofactor evidence="9">
        <name>Mn(2+)</name>
        <dbReference type="ChEBI" id="CHEBI:29035"/>
    </cofactor>
    <text evidence="9">Mg(2+). Can also accept Mn(2+).</text>
</comment>
<dbReference type="InterPro" id="IPR043129">
    <property type="entry name" value="ATPase_NBD"/>
</dbReference>
<dbReference type="EC" id="2.7.2.1" evidence="9"/>
<dbReference type="GO" id="GO:0006083">
    <property type="term" value="P:acetate metabolic process"/>
    <property type="evidence" value="ECO:0007669"/>
    <property type="project" value="TreeGrafter"/>
</dbReference>
<dbReference type="GO" id="GO:0006085">
    <property type="term" value="P:acetyl-CoA biosynthetic process"/>
    <property type="evidence" value="ECO:0007669"/>
    <property type="project" value="UniProtKB-UniRule"/>
</dbReference>
<dbReference type="GO" id="GO:0008776">
    <property type="term" value="F:acetate kinase activity"/>
    <property type="evidence" value="ECO:0007669"/>
    <property type="project" value="UniProtKB-UniRule"/>
</dbReference>
<dbReference type="NCBIfam" id="TIGR00016">
    <property type="entry name" value="ackA"/>
    <property type="match status" value="1"/>
</dbReference>
<dbReference type="GO" id="GO:0000287">
    <property type="term" value="F:magnesium ion binding"/>
    <property type="evidence" value="ECO:0007669"/>
    <property type="project" value="UniProtKB-UniRule"/>
</dbReference>
<keyword evidence="2 9" id="KW-0963">Cytoplasm</keyword>
<comment type="caution">
    <text evidence="11">The sequence shown here is derived from an EMBL/GenBank/DDBJ whole genome shotgun (WGS) entry which is preliminary data.</text>
</comment>
<gene>
    <name evidence="9" type="primary">ackA</name>
    <name evidence="11" type="ORF">NOF55_21040</name>
</gene>
<feature type="binding site" evidence="9">
    <location>
        <position position="10"/>
    </location>
    <ligand>
        <name>Mg(2+)</name>
        <dbReference type="ChEBI" id="CHEBI:18420"/>
    </ligand>
</feature>
<evidence type="ECO:0000256" key="1">
    <source>
        <dbReference type="ARBA" id="ARBA00008748"/>
    </source>
</evidence>
<comment type="subcellular location">
    <subcellularLocation>
        <location evidence="9">Cytoplasm</location>
    </subcellularLocation>
</comment>
<evidence type="ECO:0000256" key="9">
    <source>
        <dbReference type="HAMAP-Rule" id="MF_00020"/>
    </source>
</evidence>
<name>A0AAE3N3L3_9HYPH</name>
<feature type="binding site" evidence="9">
    <location>
        <position position="17"/>
    </location>
    <ligand>
        <name>ATP</name>
        <dbReference type="ChEBI" id="CHEBI:30616"/>
    </ligand>
</feature>
<feature type="site" description="Transition state stabilizer" evidence="9">
    <location>
        <position position="240"/>
    </location>
</feature>
<keyword evidence="12" id="KW-1185">Reference proteome</keyword>
<sequence length="402" mass="43049">MDGKLLLTFNTGSSTVKIGIFEFGPGILRRIGKGMLDFNNRPLTFHLTEGPDIFDVPLEAEAGDGLTEVLEETFEWLGEHFDLSSIDAVAHRVVHGGRDFTGPVKIDERTLADIEALTVLAPLHQPQIVRLINAIRDLRPDLPQTASFDTAFHRTMSETAQRFALPRGMFDEGIRRYGFHGLSYKYIAAELARRDPDLSKGRVVAAHLGSGASLCAMQNGESRDTSMSFTTLDGIPMATRCGAIDPGVLLHLLTERSMSRPAVEDLLYRRSGLLGVSGISADTRALIASDRAEAKEALDLYTFRAAGEIARQAVALEGLDGLVFTAGVGENQPAIRAMISGHLAFLGVTLDPAANAANAGVISAAGSRVKVMVIPTDEEQVIAEEALFLLGYPALPGPGASA</sequence>
<keyword evidence="3 9" id="KW-0808">Transferase</keyword>
<comment type="similarity">
    <text evidence="1 9 10">Belongs to the acetokinase family.</text>
</comment>
<dbReference type="PANTHER" id="PTHR21060:SF21">
    <property type="entry name" value="ACETATE KINASE"/>
    <property type="match status" value="1"/>
</dbReference>
<reference evidence="11" key="1">
    <citation type="submission" date="2022-07" db="EMBL/GenBank/DDBJ databases">
        <title>Ectorhizobium quercum gen.nov., sp. nov.</title>
        <authorList>
            <person name="Ma T."/>
            <person name="Li Y."/>
        </authorList>
    </citation>
    <scope>NUCLEOTIDE SEQUENCE</scope>
    <source>
        <strain evidence="11">BDR2-2</strain>
    </source>
</reference>
<comment type="pathway">
    <text evidence="9">Metabolic intermediate biosynthesis; acetyl-CoA biosynthesis; acetyl-CoA from acetate: step 1/2.</text>
</comment>
<proteinExistence type="inferred from homology"/>
<feature type="site" description="Transition state stabilizer" evidence="9">
    <location>
        <position position="180"/>
    </location>
</feature>
<keyword evidence="5 9" id="KW-0547">Nucleotide-binding</keyword>
<dbReference type="Pfam" id="PF00871">
    <property type="entry name" value="Acetate_kinase"/>
    <property type="match status" value="1"/>
</dbReference>
<keyword evidence="4 9" id="KW-0479">Metal-binding</keyword>
<dbReference type="RefSeq" id="WP_306413090.1">
    <property type="nucleotide sequence ID" value="NZ_JANFPI010000009.1"/>
</dbReference>
<evidence type="ECO:0000256" key="8">
    <source>
        <dbReference type="ARBA" id="ARBA00022842"/>
    </source>
</evidence>
<organism evidence="11 12">
    <name type="scientific">Ectorhizobium quercum</name>
    <dbReference type="NCBI Taxonomy" id="2965071"/>
    <lineage>
        <taxon>Bacteria</taxon>
        <taxon>Pseudomonadati</taxon>
        <taxon>Pseudomonadota</taxon>
        <taxon>Alphaproteobacteria</taxon>
        <taxon>Hyphomicrobiales</taxon>
        <taxon>Rhizobiaceae</taxon>
        <taxon>Ectorhizobium</taxon>
    </lineage>
</organism>
<comment type="catalytic activity">
    <reaction evidence="9">
        <text>acetate + ATP = acetyl phosphate + ADP</text>
        <dbReference type="Rhea" id="RHEA:11352"/>
        <dbReference type="ChEBI" id="CHEBI:22191"/>
        <dbReference type="ChEBI" id="CHEBI:30089"/>
        <dbReference type="ChEBI" id="CHEBI:30616"/>
        <dbReference type="ChEBI" id="CHEBI:456216"/>
        <dbReference type="EC" id="2.7.2.1"/>
    </reaction>
</comment>
<keyword evidence="7 9" id="KW-0067">ATP-binding</keyword>
<feature type="binding site" evidence="9">
    <location>
        <position position="92"/>
    </location>
    <ligand>
        <name>substrate</name>
    </ligand>
</feature>
<dbReference type="NCBIfam" id="NF005462">
    <property type="entry name" value="PRK07058.1"/>
    <property type="match status" value="1"/>
</dbReference>
<dbReference type="InterPro" id="IPR004372">
    <property type="entry name" value="Ac/propionate_kinase"/>
</dbReference>
<dbReference type="AlphaFoldDB" id="A0AAE3N3L3"/>
<dbReference type="InterPro" id="IPR023865">
    <property type="entry name" value="Aliphatic_acid_kinase_CS"/>
</dbReference>
<feature type="binding site" evidence="9">
    <location>
        <begin position="282"/>
        <end position="284"/>
    </location>
    <ligand>
        <name>ATP</name>
        <dbReference type="ChEBI" id="CHEBI:30616"/>
    </ligand>
</feature>
<evidence type="ECO:0000256" key="5">
    <source>
        <dbReference type="ARBA" id="ARBA00022741"/>
    </source>
</evidence>
<dbReference type="PROSITE" id="PS01076">
    <property type="entry name" value="ACETATE_KINASE_2"/>
    <property type="match status" value="1"/>
</dbReference>
<feature type="binding site" evidence="9">
    <location>
        <begin position="207"/>
        <end position="211"/>
    </location>
    <ligand>
        <name>ATP</name>
        <dbReference type="ChEBI" id="CHEBI:30616"/>
    </ligand>
</feature>
<comment type="subunit">
    <text evidence="9">Homodimer.</text>
</comment>
<evidence type="ECO:0000313" key="12">
    <source>
        <dbReference type="Proteomes" id="UP001208771"/>
    </source>
</evidence>
<evidence type="ECO:0000256" key="7">
    <source>
        <dbReference type="ARBA" id="ARBA00022840"/>
    </source>
</evidence>
<dbReference type="Gene3D" id="3.30.420.40">
    <property type="match status" value="2"/>
</dbReference>
<dbReference type="Proteomes" id="UP001208771">
    <property type="component" value="Unassembled WGS sequence"/>
</dbReference>
<accession>A0AAE3N3L3</accession>
<evidence type="ECO:0000313" key="11">
    <source>
        <dbReference type="EMBL" id="MCX8999596.1"/>
    </source>
</evidence>
<dbReference type="GO" id="GO:0005829">
    <property type="term" value="C:cytosol"/>
    <property type="evidence" value="ECO:0007669"/>
    <property type="project" value="TreeGrafter"/>
</dbReference>
<feature type="active site" description="Proton donor/acceptor" evidence="9">
    <location>
        <position position="149"/>
    </location>
</feature>
<protein>
    <recommendedName>
        <fullName evidence="9">Acetate kinase</fullName>
        <ecNumber evidence="9">2.7.2.1</ecNumber>
    </recommendedName>
    <alternativeName>
        <fullName evidence="9">Acetokinase</fullName>
    </alternativeName>
</protein>
<dbReference type="EMBL" id="JANFPI010000009">
    <property type="protein sequence ID" value="MCX8999596.1"/>
    <property type="molecule type" value="Genomic_DNA"/>
</dbReference>
<evidence type="ECO:0000256" key="6">
    <source>
        <dbReference type="ARBA" id="ARBA00022777"/>
    </source>
</evidence>
<keyword evidence="6 9" id="KW-0418">Kinase</keyword>
<evidence type="ECO:0000256" key="2">
    <source>
        <dbReference type="ARBA" id="ARBA00022490"/>
    </source>
</evidence>
<dbReference type="SUPFAM" id="SSF53067">
    <property type="entry name" value="Actin-like ATPase domain"/>
    <property type="match status" value="2"/>
</dbReference>
<feature type="binding site" evidence="9">
    <location>
        <position position="378"/>
    </location>
    <ligand>
        <name>Mg(2+)</name>
        <dbReference type="ChEBI" id="CHEBI:18420"/>
    </ligand>
</feature>
<dbReference type="InterPro" id="IPR000890">
    <property type="entry name" value="Aliphatic_acid_kin_short-chain"/>
</dbReference>
<dbReference type="GO" id="GO:0005524">
    <property type="term" value="F:ATP binding"/>
    <property type="evidence" value="ECO:0007669"/>
    <property type="project" value="UniProtKB-KW"/>
</dbReference>
<dbReference type="HAMAP" id="MF_00020">
    <property type="entry name" value="Acetate_kinase"/>
    <property type="match status" value="1"/>
</dbReference>
<dbReference type="PRINTS" id="PR00471">
    <property type="entry name" value="ACETATEKNASE"/>
</dbReference>
<evidence type="ECO:0000256" key="3">
    <source>
        <dbReference type="ARBA" id="ARBA00022679"/>
    </source>
</evidence>
<evidence type="ECO:0000256" key="4">
    <source>
        <dbReference type="ARBA" id="ARBA00022723"/>
    </source>
</evidence>
<dbReference type="PANTHER" id="PTHR21060">
    <property type="entry name" value="ACETATE KINASE"/>
    <property type="match status" value="1"/>
</dbReference>
<feature type="binding site" evidence="9">
    <location>
        <begin position="327"/>
        <end position="331"/>
    </location>
    <ligand>
        <name>ATP</name>
        <dbReference type="ChEBI" id="CHEBI:30616"/>
    </ligand>
</feature>
<keyword evidence="8 9" id="KW-0460">Magnesium</keyword>
<comment type="function">
    <text evidence="9">Catalyzes the formation of acetyl phosphate from acetate and ATP. Can also catalyze the reverse reaction.</text>
</comment>